<feature type="domain" description="Xylose isomerase-like TIM barrel" evidence="2">
    <location>
        <begin position="29"/>
        <end position="283"/>
    </location>
</feature>
<reference evidence="3 4" key="1">
    <citation type="submission" date="2018-11" db="EMBL/GenBank/DDBJ databases">
        <title>Sequencing the genomes of 1000 actinobacteria strains.</title>
        <authorList>
            <person name="Klenk H.-P."/>
        </authorList>
    </citation>
    <scope>NUCLEOTIDE SEQUENCE [LARGE SCALE GENOMIC DNA]</scope>
    <source>
        <strain evidence="3 4">DSM 11294</strain>
    </source>
</reference>
<dbReference type="InterPro" id="IPR036237">
    <property type="entry name" value="Xyl_isomerase-like_sf"/>
</dbReference>
<dbReference type="InterPro" id="IPR050312">
    <property type="entry name" value="IolE/XylAMocC-like"/>
</dbReference>
<dbReference type="RefSeq" id="WP_123303595.1">
    <property type="nucleotide sequence ID" value="NZ_RKHK01000001.1"/>
</dbReference>
<evidence type="ECO:0000313" key="3">
    <source>
        <dbReference type="EMBL" id="ROR73137.1"/>
    </source>
</evidence>
<proteinExistence type="predicted"/>
<dbReference type="PANTHER" id="PTHR12110">
    <property type="entry name" value="HYDROXYPYRUVATE ISOMERASE"/>
    <property type="match status" value="1"/>
</dbReference>
<dbReference type="PANTHER" id="PTHR12110:SF41">
    <property type="entry name" value="INOSOSE DEHYDRATASE"/>
    <property type="match status" value="1"/>
</dbReference>
<name>A0A3N2BD11_9MICO</name>
<keyword evidence="4" id="KW-1185">Reference proteome</keyword>
<evidence type="ECO:0000313" key="4">
    <source>
        <dbReference type="Proteomes" id="UP000280668"/>
    </source>
</evidence>
<organism evidence="3 4">
    <name type="scientific">Bogoriella caseilytica</name>
    <dbReference type="NCBI Taxonomy" id="56055"/>
    <lineage>
        <taxon>Bacteria</taxon>
        <taxon>Bacillati</taxon>
        <taxon>Actinomycetota</taxon>
        <taxon>Actinomycetes</taxon>
        <taxon>Micrococcales</taxon>
        <taxon>Bogoriellaceae</taxon>
        <taxon>Bogoriella</taxon>
    </lineage>
</organism>
<dbReference type="EMBL" id="RKHK01000001">
    <property type="protein sequence ID" value="ROR73137.1"/>
    <property type="molecule type" value="Genomic_DNA"/>
</dbReference>
<dbReference type="OrthoDB" id="104997at2"/>
<dbReference type="InterPro" id="IPR013022">
    <property type="entry name" value="Xyl_isomerase-like_TIM-brl"/>
</dbReference>
<dbReference type="Pfam" id="PF01261">
    <property type="entry name" value="AP_endonuc_2"/>
    <property type="match status" value="1"/>
</dbReference>
<keyword evidence="1" id="KW-0119">Carbohydrate metabolism</keyword>
<accession>A0A3N2BD11</accession>
<dbReference type="Proteomes" id="UP000280668">
    <property type="component" value="Unassembled WGS sequence"/>
</dbReference>
<dbReference type="AlphaFoldDB" id="A0A3N2BD11"/>
<comment type="caution">
    <text evidence="3">The sequence shown here is derived from an EMBL/GenBank/DDBJ whole genome shotgun (WGS) entry which is preliminary data.</text>
</comment>
<evidence type="ECO:0000259" key="2">
    <source>
        <dbReference type="Pfam" id="PF01261"/>
    </source>
</evidence>
<protein>
    <submittedName>
        <fullName evidence="3">2-keto-myo-inositol dehydratase</fullName>
    </submittedName>
</protein>
<dbReference type="Gene3D" id="3.20.20.150">
    <property type="entry name" value="Divalent-metal-dependent TIM barrel enzymes"/>
    <property type="match status" value="1"/>
</dbReference>
<evidence type="ECO:0000256" key="1">
    <source>
        <dbReference type="ARBA" id="ARBA00023277"/>
    </source>
</evidence>
<dbReference type="SUPFAM" id="SSF51658">
    <property type="entry name" value="Xylose isomerase-like"/>
    <property type="match status" value="1"/>
</dbReference>
<gene>
    <name evidence="3" type="ORF">EDD31_1503</name>
</gene>
<sequence>MKIAGAPISWGVCEVPGWGYQLAPERVLREMAELGIAATEFGPQGWLPTEPSARAEAIQPYGLAAVGAFVPVVLHRTDHDPVPEVEQELDSFEAAGGDMLVLAAATGVDGYDSRPELDDEGWATLLANLDRLAAVAQRRGIHATVHPHVGTMIETEDDVQRVLHGSSVHLCLDTGHLMIGGTDPVALTQQWASRINHVHAKDVRADMVEQVRSGELSYTEAVAQGIYVPLGQGDVDLVAIVAALDEAGFAGWYVLEQDTMLATEPSGEGPVRDVRASLEYLRSQIPR</sequence>